<dbReference type="Proteomes" id="UP001560573">
    <property type="component" value="Unassembled WGS sequence"/>
</dbReference>
<reference evidence="1 2" key="1">
    <citation type="submission" date="2023-07" db="EMBL/GenBank/DDBJ databases">
        <authorList>
            <person name="Lian W.-H."/>
        </authorList>
    </citation>
    <scope>NUCLEOTIDE SEQUENCE [LARGE SCALE GENOMIC DNA]</scope>
    <source>
        <strain evidence="1 2">SYSU DXS3180</strain>
    </source>
</reference>
<sequence length="154" mass="17373">MKISTEIMLDGHYYLNASTDFTSFEFDSIGPRGIIRKVVLYTELHIRSFFNLAFGDKDVHTGLISDLTVSNNNDSEKVLATVAATLYLFTEYYPNATVIASGSTDARTRLYRIGISNNLVEIQKDFIIMGLCNGGWESFCKDQAYTSFLVRRKP</sequence>
<evidence type="ECO:0000313" key="1">
    <source>
        <dbReference type="EMBL" id="MEX6689735.1"/>
    </source>
</evidence>
<keyword evidence="2" id="KW-1185">Reference proteome</keyword>
<comment type="caution">
    <text evidence="1">The sequence shown here is derived from an EMBL/GenBank/DDBJ whole genome shotgun (WGS) entry which is preliminary data.</text>
</comment>
<organism evidence="1 2">
    <name type="scientific">Danxiaibacter flavus</name>
    <dbReference type="NCBI Taxonomy" id="3049108"/>
    <lineage>
        <taxon>Bacteria</taxon>
        <taxon>Pseudomonadati</taxon>
        <taxon>Bacteroidota</taxon>
        <taxon>Chitinophagia</taxon>
        <taxon>Chitinophagales</taxon>
        <taxon>Chitinophagaceae</taxon>
        <taxon>Danxiaibacter</taxon>
    </lineage>
</organism>
<proteinExistence type="predicted"/>
<evidence type="ECO:0000313" key="2">
    <source>
        <dbReference type="Proteomes" id="UP001560573"/>
    </source>
</evidence>
<dbReference type="EMBL" id="JAULBC010000007">
    <property type="protein sequence ID" value="MEX6689735.1"/>
    <property type="molecule type" value="Genomic_DNA"/>
</dbReference>
<dbReference type="Pfam" id="PF22028">
    <property type="entry name" value="DUF6934"/>
    <property type="match status" value="1"/>
</dbReference>
<protein>
    <submittedName>
        <fullName evidence="1">Uncharacterized protein</fullName>
    </submittedName>
</protein>
<dbReference type="RefSeq" id="WP_369331143.1">
    <property type="nucleotide sequence ID" value="NZ_JAULBC010000007.1"/>
</dbReference>
<name>A0ABV3ZJJ0_9BACT</name>
<dbReference type="InterPro" id="IPR053865">
    <property type="entry name" value="DUF6934"/>
</dbReference>
<gene>
    <name evidence="1" type="ORF">QTN47_19675</name>
</gene>
<accession>A0ABV3ZJJ0</accession>